<evidence type="ECO:0000313" key="2">
    <source>
        <dbReference type="EMBL" id="NIJ10615.1"/>
    </source>
</evidence>
<accession>A0A7X5ZPU4</accession>
<feature type="region of interest" description="Disordered" evidence="1">
    <location>
        <begin position="123"/>
        <end position="164"/>
    </location>
</feature>
<name>A0A7X5ZPU4_9PSEU</name>
<protein>
    <submittedName>
        <fullName evidence="2">Uncharacterized protein</fullName>
    </submittedName>
</protein>
<organism evidence="2 3">
    <name type="scientific">Saccharomonospora amisosensis</name>
    <dbReference type="NCBI Taxonomy" id="1128677"/>
    <lineage>
        <taxon>Bacteria</taxon>
        <taxon>Bacillati</taxon>
        <taxon>Actinomycetota</taxon>
        <taxon>Actinomycetes</taxon>
        <taxon>Pseudonocardiales</taxon>
        <taxon>Pseudonocardiaceae</taxon>
        <taxon>Saccharomonospora</taxon>
    </lineage>
</organism>
<dbReference type="EMBL" id="JAAOYM010000001">
    <property type="protein sequence ID" value="NIJ10615.1"/>
    <property type="molecule type" value="Genomic_DNA"/>
</dbReference>
<sequence length="251" mass="28172">MMRIRSIKPEFWRSKTIAGLAWDVRLVLKGLESYVDDNGVGKDDIALIAADVFPRDLSANPRETLARLSEAISTLAEAGLVIRYEADGDELIYIDRWEDIQRIDKPSKGRFRRPDGTLNYSETAARETLASPPETLAPVTGEQGNRGTEKRPPSTAAQSTEQDDPDFAKFWDVYPRKVGKGEARKAWAKLLKAGIDPADIIAGAERYRDDPLRKRQEIKYTKHPGPWLNAERWTDETSAAGSGELQGWWST</sequence>
<proteinExistence type="predicted"/>
<dbReference type="RefSeq" id="WP_208415559.1">
    <property type="nucleotide sequence ID" value="NZ_JAAOYM010000001.1"/>
</dbReference>
<evidence type="ECO:0000313" key="3">
    <source>
        <dbReference type="Proteomes" id="UP000545493"/>
    </source>
</evidence>
<evidence type="ECO:0000256" key="1">
    <source>
        <dbReference type="SAM" id="MobiDB-lite"/>
    </source>
</evidence>
<dbReference type="Proteomes" id="UP000545493">
    <property type="component" value="Unassembled WGS sequence"/>
</dbReference>
<dbReference type="AlphaFoldDB" id="A0A7X5ZPU4"/>
<comment type="caution">
    <text evidence="2">The sequence shown here is derived from an EMBL/GenBank/DDBJ whole genome shotgun (WGS) entry which is preliminary data.</text>
</comment>
<keyword evidence="3" id="KW-1185">Reference proteome</keyword>
<reference evidence="2 3" key="1">
    <citation type="submission" date="2020-03" db="EMBL/GenBank/DDBJ databases">
        <title>Sequencing the genomes of 1000 actinobacteria strains.</title>
        <authorList>
            <person name="Klenk H.-P."/>
        </authorList>
    </citation>
    <scope>NUCLEOTIDE SEQUENCE [LARGE SCALE GENOMIC DNA]</scope>
    <source>
        <strain evidence="2 3">DSM 45685</strain>
    </source>
</reference>
<gene>
    <name evidence="2" type="ORF">FHU38_000959</name>
</gene>